<dbReference type="PANTHER" id="PTHR36874:SF1">
    <property type="entry name" value="EQUATORIN"/>
    <property type="match status" value="1"/>
</dbReference>
<feature type="non-terminal residue" evidence="3">
    <location>
        <position position="159"/>
    </location>
</feature>
<evidence type="ECO:0000313" key="3">
    <source>
        <dbReference type="EMBL" id="OBS72066.1"/>
    </source>
</evidence>
<gene>
    <name evidence="3" type="ORF">A6R68_13357</name>
</gene>
<proteinExistence type="predicted"/>
<sequence>MLGISLLTLILLIPLLIFCFATLFKARHLSNKNYNSQHTVDPELATRSYFHPSQGVSDTSFSKSGESSSHWGNTSSDLRQSKPKKSKSESMDSDSDQTGLHKEPTSASEQSDTFPYGDPNFLPPETGQLHTQLVGNNAPIRAELQWEDCKRVCEKLALL</sequence>
<dbReference type="PANTHER" id="PTHR36874">
    <property type="entry name" value="EQUATORIN"/>
    <property type="match status" value="1"/>
</dbReference>
<evidence type="ECO:0000256" key="2">
    <source>
        <dbReference type="SAM" id="Phobius"/>
    </source>
</evidence>
<dbReference type="GO" id="GO:0060478">
    <property type="term" value="P:acrosomal vesicle exocytosis"/>
    <property type="evidence" value="ECO:0007669"/>
    <property type="project" value="InterPro"/>
</dbReference>
<dbReference type="STRING" id="56216.A0A1A6H110"/>
<dbReference type="GO" id="GO:0007342">
    <property type="term" value="P:fusion of sperm to egg plasma membrane involved in single fertilization"/>
    <property type="evidence" value="ECO:0007669"/>
    <property type="project" value="InterPro"/>
</dbReference>
<evidence type="ECO:0000313" key="4">
    <source>
        <dbReference type="Proteomes" id="UP000092124"/>
    </source>
</evidence>
<feature type="transmembrane region" description="Helical" evidence="2">
    <location>
        <begin position="6"/>
        <end position="24"/>
    </location>
</feature>
<feature type="region of interest" description="Disordered" evidence="1">
    <location>
        <begin position="53"/>
        <end position="128"/>
    </location>
</feature>
<keyword evidence="2" id="KW-1133">Transmembrane helix</keyword>
<dbReference type="GO" id="GO:0006897">
    <property type="term" value="P:endocytosis"/>
    <property type="evidence" value="ECO:0007669"/>
    <property type="project" value="InterPro"/>
</dbReference>
<dbReference type="GO" id="GO:0002079">
    <property type="term" value="C:inner acrosomal membrane"/>
    <property type="evidence" value="ECO:0007669"/>
    <property type="project" value="TreeGrafter"/>
</dbReference>
<keyword evidence="2" id="KW-0472">Membrane</keyword>
<keyword evidence="2" id="KW-0812">Transmembrane</keyword>
<feature type="compositionally biased region" description="Polar residues" evidence="1">
    <location>
        <begin position="54"/>
        <end position="78"/>
    </location>
</feature>
<dbReference type="AlphaFoldDB" id="A0A1A6H110"/>
<dbReference type="EMBL" id="LZPO01055213">
    <property type="protein sequence ID" value="OBS72066.1"/>
    <property type="molecule type" value="Genomic_DNA"/>
</dbReference>
<dbReference type="GO" id="GO:0005886">
    <property type="term" value="C:plasma membrane"/>
    <property type="evidence" value="ECO:0007669"/>
    <property type="project" value="InterPro"/>
</dbReference>
<protein>
    <submittedName>
        <fullName evidence="3">Uncharacterized protein</fullName>
    </submittedName>
</protein>
<name>A0A1A6H110_NEOLE</name>
<dbReference type="Pfam" id="PF15339">
    <property type="entry name" value="Afaf"/>
    <property type="match status" value="1"/>
</dbReference>
<keyword evidence="4" id="KW-1185">Reference proteome</keyword>
<comment type="caution">
    <text evidence="3">The sequence shown here is derived from an EMBL/GenBank/DDBJ whole genome shotgun (WGS) entry which is preliminary data.</text>
</comment>
<reference evidence="3 4" key="1">
    <citation type="submission" date="2016-06" db="EMBL/GenBank/DDBJ databases">
        <title>The Draft Genome Sequence and Annotation of the Desert Woodrat Neotoma lepida.</title>
        <authorList>
            <person name="Campbell M."/>
            <person name="Oakeson K.F."/>
            <person name="Yandell M."/>
            <person name="Halpert J.R."/>
            <person name="Dearing D."/>
        </authorList>
    </citation>
    <scope>NUCLEOTIDE SEQUENCE [LARGE SCALE GENOMIC DNA]</scope>
    <source>
        <strain evidence="3">417</strain>
        <tissue evidence="3">Liver</tissue>
    </source>
</reference>
<dbReference type="GO" id="GO:0002081">
    <property type="term" value="C:outer acrosomal membrane"/>
    <property type="evidence" value="ECO:0007669"/>
    <property type="project" value="TreeGrafter"/>
</dbReference>
<dbReference type="OrthoDB" id="9530648at2759"/>
<accession>A0A1A6H110</accession>
<dbReference type="InterPro" id="IPR029282">
    <property type="entry name" value="Eqtn/Afaf"/>
</dbReference>
<evidence type="ECO:0000256" key="1">
    <source>
        <dbReference type="SAM" id="MobiDB-lite"/>
    </source>
</evidence>
<dbReference type="Proteomes" id="UP000092124">
    <property type="component" value="Unassembled WGS sequence"/>
</dbReference>
<organism evidence="3 4">
    <name type="scientific">Neotoma lepida</name>
    <name type="common">Desert woodrat</name>
    <dbReference type="NCBI Taxonomy" id="56216"/>
    <lineage>
        <taxon>Eukaryota</taxon>
        <taxon>Metazoa</taxon>
        <taxon>Chordata</taxon>
        <taxon>Craniata</taxon>
        <taxon>Vertebrata</taxon>
        <taxon>Euteleostomi</taxon>
        <taxon>Mammalia</taxon>
        <taxon>Eutheria</taxon>
        <taxon>Euarchontoglires</taxon>
        <taxon>Glires</taxon>
        <taxon>Rodentia</taxon>
        <taxon>Myomorpha</taxon>
        <taxon>Muroidea</taxon>
        <taxon>Cricetidae</taxon>
        <taxon>Neotominae</taxon>
        <taxon>Neotoma</taxon>
    </lineage>
</organism>